<evidence type="ECO:0000313" key="2">
    <source>
        <dbReference type="EMBL" id="VAV92360.1"/>
    </source>
</evidence>
<reference evidence="2" key="1">
    <citation type="submission" date="2018-06" db="EMBL/GenBank/DDBJ databases">
        <authorList>
            <person name="Zhirakovskaya E."/>
        </authorList>
    </citation>
    <scope>NUCLEOTIDE SEQUENCE</scope>
</reference>
<dbReference type="InterPro" id="IPR011335">
    <property type="entry name" value="Restrct_endonuc-II-like"/>
</dbReference>
<dbReference type="AlphaFoldDB" id="A0A3B0RH61"/>
<feature type="non-terminal residue" evidence="2">
    <location>
        <position position="284"/>
    </location>
</feature>
<name>A0A3B0RH61_9ZZZZ</name>
<protein>
    <recommendedName>
        <fullName evidence="1">AbiEi antitoxin N-terminal domain-containing protein</fullName>
    </recommendedName>
</protein>
<dbReference type="EMBL" id="UOEK01000025">
    <property type="protein sequence ID" value="VAV92360.1"/>
    <property type="molecule type" value="Genomic_DNA"/>
</dbReference>
<accession>A0A3B0RH61</accession>
<proteinExistence type="predicted"/>
<organism evidence="2">
    <name type="scientific">hydrothermal vent metagenome</name>
    <dbReference type="NCBI Taxonomy" id="652676"/>
    <lineage>
        <taxon>unclassified sequences</taxon>
        <taxon>metagenomes</taxon>
        <taxon>ecological metagenomes</taxon>
    </lineage>
</organism>
<feature type="domain" description="AbiEi antitoxin N-terminal" evidence="1">
    <location>
        <begin position="6"/>
        <end position="53"/>
    </location>
</feature>
<gene>
    <name evidence="2" type="ORF">MNBD_ACTINO02-1438</name>
</gene>
<evidence type="ECO:0000259" key="1">
    <source>
        <dbReference type="Pfam" id="PF13338"/>
    </source>
</evidence>
<dbReference type="SUPFAM" id="SSF52980">
    <property type="entry name" value="Restriction endonuclease-like"/>
    <property type="match status" value="1"/>
</dbReference>
<dbReference type="Gene3D" id="3.40.960.10">
    <property type="entry name" value="VSR Endonuclease"/>
    <property type="match status" value="1"/>
</dbReference>
<dbReference type="InterPro" id="IPR025159">
    <property type="entry name" value="AbiEi_N"/>
</dbReference>
<dbReference type="Pfam" id="PF13338">
    <property type="entry name" value="AbiEi_4"/>
    <property type="match status" value="1"/>
</dbReference>
<sequence length="284" mass="31960">MNPDHQLLLSTARIQRGVFTLTQAQACGIPRRTITGRAARGVYETLHPGVYGIAGADDSWHRSVIASVLSLPQPVAASHQTAAYLWGMAPQQPKAVEVITRRYRRRHRLPFVVHESLDLLETDIVEIDGIPVTSAVRTVVDLGASAPPWYVERCLDNALRDKQLTAWDVRCFIARVARSGRNGIGTIRPLVEDRLSWNSITESVLEDLFRSVVASSPYPMPDPQHELIDINGDLVGRFDFAYPASRALIETDSERYHMDSASFQRDREKQNRAQLLGWTVYRFT</sequence>